<organism evidence="1 2">
    <name type="scientific">Funneliformis mosseae</name>
    <name type="common">Endomycorrhizal fungus</name>
    <name type="synonym">Glomus mosseae</name>
    <dbReference type="NCBI Taxonomy" id="27381"/>
    <lineage>
        <taxon>Eukaryota</taxon>
        <taxon>Fungi</taxon>
        <taxon>Fungi incertae sedis</taxon>
        <taxon>Mucoromycota</taxon>
        <taxon>Glomeromycotina</taxon>
        <taxon>Glomeromycetes</taxon>
        <taxon>Glomerales</taxon>
        <taxon>Glomeraceae</taxon>
        <taxon>Funneliformis</taxon>
    </lineage>
</organism>
<evidence type="ECO:0000313" key="2">
    <source>
        <dbReference type="Proteomes" id="UP000789375"/>
    </source>
</evidence>
<dbReference type="EMBL" id="CAJVPP010002950">
    <property type="protein sequence ID" value="CAG8616336.1"/>
    <property type="molecule type" value="Genomic_DNA"/>
</dbReference>
<reference evidence="1" key="1">
    <citation type="submission" date="2021-06" db="EMBL/GenBank/DDBJ databases">
        <authorList>
            <person name="Kallberg Y."/>
            <person name="Tangrot J."/>
            <person name="Rosling A."/>
        </authorList>
    </citation>
    <scope>NUCLEOTIDE SEQUENCE</scope>
    <source>
        <strain evidence="1">87-6 pot B 2015</strain>
    </source>
</reference>
<sequence length="822" mass="93675">MIASVNCLILGEASKNNFNVVVGEVYTNDDKIDVAFDQFTVSNFKELLFRRKKVKKAVQDSDSMDLYKVELSISSLKDKIYTIDEIKDLGAMMESMIEFREYFNNDDKKPKPRCLHIFITPPPKIPVSNPFRDSNSILTWIQEYSPVTGRKPLTLVETFGARFTLCGRDDTIETLWNGVGYTEQDHGILNRFKNFCSDRPKQDRNLHPIPFLACGPGTGKSRFLQELVNIIRDKALSSGDQNVVSILGSAVFLNVTYGNGTEASDFDVSIGAEASIALRILFSYFVHGNKSFAGFRDKIGKENARELTLSLVLRAIYLSKLKEDKNINELAIIVGIDEVNKLHDKDYDKFRHLVSAVGSASCNFTVDLISEETGSSIPEKTGKVFFAPVFAGTVEGPLQSIITKSMHPPLQLPLHLLDIEDMLKIACNLGFDEDYVYKNNLFRRLISDIGGQVRALEVFYENISVASRNQKLDDINLLSIMNKIEVVLGTRYAFRNHARIVTPVLANAILYRPVNADDSPGKDANDQPVSYKTLKSNGILTLEPTDEGNSFYIRLPYLWVRLLIIHAGNSINKFWHVMIDPNDPFYWQDWEIFNVKFWALRYCLFSALGHEKIKLKELLKGTRYSNLMDEDMDVDIPDHTSICVHYLNHRFPPSNRNYDMVDSEGRICKVLFNDNNKIYKNGGGAEGDGFCFLASERKIIFLSFQMKWREKDSANPEKIDDKLIKDEYKKSTDVSTKIGLDDWILLILSNRKSTYTMDLPLNCVIVDIDNFNDFYGNIYSSRAQFFAANKKVCINSAKFWELRAIYGRITKFPCFSLECIKY</sequence>
<name>A0A9N9GPE9_FUNMO</name>
<dbReference type="Proteomes" id="UP000789375">
    <property type="component" value="Unassembled WGS sequence"/>
</dbReference>
<keyword evidence="2" id="KW-1185">Reference proteome</keyword>
<gene>
    <name evidence="1" type="ORF">FMOSSE_LOCUS9736</name>
</gene>
<accession>A0A9N9GPE9</accession>
<proteinExistence type="predicted"/>
<evidence type="ECO:0000313" key="1">
    <source>
        <dbReference type="EMBL" id="CAG8616336.1"/>
    </source>
</evidence>
<protein>
    <submittedName>
        <fullName evidence="1">5023_t:CDS:1</fullName>
    </submittedName>
</protein>
<comment type="caution">
    <text evidence="1">The sequence shown here is derived from an EMBL/GenBank/DDBJ whole genome shotgun (WGS) entry which is preliminary data.</text>
</comment>
<dbReference type="AlphaFoldDB" id="A0A9N9GPE9"/>